<keyword evidence="2" id="KW-1185">Reference proteome</keyword>
<gene>
    <name evidence="1" type="ORF">LshimejAT787_2600450</name>
</gene>
<dbReference type="PANTHER" id="PTHR38926:SF64">
    <property type="entry name" value="F-BOX DOMAIN-CONTAINING PROTEIN"/>
    <property type="match status" value="1"/>
</dbReference>
<accession>A0A9P3PZ19</accession>
<dbReference type="Proteomes" id="UP001063166">
    <property type="component" value="Unassembled WGS sequence"/>
</dbReference>
<dbReference type="SUPFAM" id="SSF52047">
    <property type="entry name" value="RNI-like"/>
    <property type="match status" value="1"/>
</dbReference>
<evidence type="ECO:0008006" key="3">
    <source>
        <dbReference type="Google" id="ProtNLM"/>
    </source>
</evidence>
<proteinExistence type="predicted"/>
<dbReference type="InterPro" id="IPR032675">
    <property type="entry name" value="LRR_dom_sf"/>
</dbReference>
<dbReference type="PANTHER" id="PTHR38926">
    <property type="entry name" value="F-BOX DOMAIN CONTAINING PROTEIN, EXPRESSED"/>
    <property type="match status" value="1"/>
</dbReference>
<protein>
    <recommendedName>
        <fullName evidence="3">F-box domain-containing protein</fullName>
    </recommendedName>
</protein>
<dbReference type="AlphaFoldDB" id="A0A9P3PZ19"/>
<evidence type="ECO:0000313" key="1">
    <source>
        <dbReference type="EMBL" id="GLB45712.1"/>
    </source>
</evidence>
<dbReference type="Gene3D" id="3.80.10.10">
    <property type="entry name" value="Ribonuclease Inhibitor"/>
    <property type="match status" value="1"/>
</dbReference>
<dbReference type="OrthoDB" id="3049631at2759"/>
<organism evidence="1 2">
    <name type="scientific">Lyophyllum shimeji</name>
    <name type="common">Hon-shimeji</name>
    <name type="synonym">Tricholoma shimeji</name>
    <dbReference type="NCBI Taxonomy" id="47721"/>
    <lineage>
        <taxon>Eukaryota</taxon>
        <taxon>Fungi</taxon>
        <taxon>Dikarya</taxon>
        <taxon>Basidiomycota</taxon>
        <taxon>Agaricomycotina</taxon>
        <taxon>Agaricomycetes</taxon>
        <taxon>Agaricomycetidae</taxon>
        <taxon>Agaricales</taxon>
        <taxon>Tricholomatineae</taxon>
        <taxon>Lyophyllaceae</taxon>
        <taxon>Lyophyllum</taxon>
    </lineage>
</organism>
<evidence type="ECO:0000313" key="2">
    <source>
        <dbReference type="Proteomes" id="UP001063166"/>
    </source>
</evidence>
<reference evidence="1" key="1">
    <citation type="submission" date="2022-07" db="EMBL/GenBank/DDBJ databases">
        <title>The genome of Lyophyllum shimeji provides insight into the initial evolution of ectomycorrhizal fungal genome.</title>
        <authorList>
            <person name="Kobayashi Y."/>
            <person name="Shibata T."/>
            <person name="Hirakawa H."/>
            <person name="Shigenobu S."/>
            <person name="Nishiyama T."/>
            <person name="Yamada A."/>
            <person name="Hasebe M."/>
            <person name="Kawaguchi M."/>
        </authorList>
    </citation>
    <scope>NUCLEOTIDE SEQUENCE</scope>
    <source>
        <strain evidence="1">AT787</strain>
    </source>
</reference>
<name>A0A9P3PZ19_LYOSH</name>
<dbReference type="EMBL" id="BRPK01000026">
    <property type="protein sequence ID" value="GLB45712.1"/>
    <property type="molecule type" value="Genomic_DNA"/>
</dbReference>
<comment type="caution">
    <text evidence="1">The sequence shown here is derived from an EMBL/GenBank/DDBJ whole genome shotgun (WGS) entry which is preliminary data.</text>
</comment>
<sequence length="426" mass="46631">MALTTTTMAPIFKLPVEIFAEIFRRAVEGEISHLTSGKSPVPASLSFVCRLWREIALGLPDLWASIAFDTQANMKIALPELLDLYLSRSRNAPLCIRGTLLRDCDSLSFDSILPEHGAICRAIAGKPRHGCDRALRHFLAPSEQITALTAYTADLRFTTILARAHRNLRHLTLRDWRCPLNFISAPPLALRTLCLIQDVDRSALAASLSHVFTRLVLPQLHSLHIEGPAKAQGERCLDWDVLAFAVMAQRITPCPLTTLRLVHVHMSAADLVTALLALPLLENLTIVEAHHGHGHSHSLAVAPISDTFLTSITWPCLACPELRTLRLGGRLGFDDQRLVEMVRSRRGSHDGAGAGQDLGAGQLGSLRSVAELRALALVARNLDRLRVLKSRLVVLMTEDPAFDLDVVAVAEDTLGTGAPCADCQRF</sequence>